<evidence type="ECO:0000256" key="4">
    <source>
        <dbReference type="ARBA" id="ARBA00022734"/>
    </source>
</evidence>
<evidence type="ECO:0000313" key="7">
    <source>
        <dbReference type="EnsemblMetazoa" id="AALFPA23_021758.P32210"/>
    </source>
</evidence>
<dbReference type="PANTHER" id="PTHR22799">
    <property type="entry name" value="TETRANECTIN-RELATED"/>
    <property type="match status" value="1"/>
</dbReference>
<feature type="signal peptide" evidence="5">
    <location>
        <begin position="1"/>
        <end position="18"/>
    </location>
</feature>
<organism evidence="7 8">
    <name type="scientific">Aedes albopictus</name>
    <name type="common">Asian tiger mosquito</name>
    <name type="synonym">Stegomyia albopicta</name>
    <dbReference type="NCBI Taxonomy" id="7160"/>
    <lineage>
        <taxon>Eukaryota</taxon>
        <taxon>Metazoa</taxon>
        <taxon>Ecdysozoa</taxon>
        <taxon>Arthropoda</taxon>
        <taxon>Hexapoda</taxon>
        <taxon>Insecta</taxon>
        <taxon>Pterygota</taxon>
        <taxon>Neoptera</taxon>
        <taxon>Endopterygota</taxon>
        <taxon>Diptera</taxon>
        <taxon>Nematocera</taxon>
        <taxon>Culicoidea</taxon>
        <taxon>Culicidae</taxon>
        <taxon>Culicinae</taxon>
        <taxon>Aedini</taxon>
        <taxon>Aedes</taxon>
        <taxon>Stegomyia</taxon>
    </lineage>
</organism>
<keyword evidence="2" id="KW-0964">Secreted</keyword>
<evidence type="ECO:0000256" key="5">
    <source>
        <dbReference type="SAM" id="SignalP"/>
    </source>
</evidence>
<reference evidence="7" key="2">
    <citation type="submission" date="2025-05" db="UniProtKB">
        <authorList>
            <consortium name="EnsemblMetazoa"/>
        </authorList>
    </citation>
    <scope>IDENTIFICATION</scope>
    <source>
        <strain evidence="7">Foshan</strain>
    </source>
</reference>
<dbReference type="SMART" id="SM00034">
    <property type="entry name" value="CLECT"/>
    <property type="match status" value="1"/>
</dbReference>
<proteinExistence type="predicted"/>
<accession>A0ABM1ZUG2</accession>
<dbReference type="EnsemblMetazoa" id="AALFPA23_021758.R32210">
    <property type="protein sequence ID" value="AALFPA23_021758.P32210"/>
    <property type="gene ID" value="AALFPA23_021758"/>
</dbReference>
<dbReference type="SUPFAM" id="SSF56436">
    <property type="entry name" value="C-type lectin-like"/>
    <property type="match status" value="1"/>
</dbReference>
<sequence>MAFLRFGILLAVISVAVSQELFCSSPSTFYIPDVKANWIAAVHHCNRLGMRLAVVEAEWKQTEIVRLARSSHMFLADVTSFDLWIGANDMALEGKFIWHATGLPLGYTNWKKNEPNNLHTKEHCVHMWYLPSSDLYWDWNDLDCENSFYFVCENVGVQP</sequence>
<keyword evidence="3 5" id="KW-0732">Signal</keyword>
<dbReference type="RefSeq" id="XP_019550780.3">
    <property type="nucleotide sequence ID" value="XM_019695235.4"/>
</dbReference>
<feature type="chain" id="PRO_5046688002" description="C-type lectin domain-containing protein" evidence="5">
    <location>
        <begin position="19"/>
        <end position="159"/>
    </location>
</feature>
<evidence type="ECO:0000256" key="2">
    <source>
        <dbReference type="ARBA" id="ARBA00022525"/>
    </source>
</evidence>
<dbReference type="InterPro" id="IPR016186">
    <property type="entry name" value="C-type_lectin-like/link_sf"/>
</dbReference>
<keyword evidence="8" id="KW-1185">Reference proteome</keyword>
<evidence type="ECO:0000259" key="6">
    <source>
        <dbReference type="PROSITE" id="PS50041"/>
    </source>
</evidence>
<feature type="domain" description="C-type lectin" evidence="6">
    <location>
        <begin position="24"/>
        <end position="153"/>
    </location>
</feature>
<keyword evidence="4" id="KW-0430">Lectin</keyword>
<dbReference type="PROSITE" id="PS50041">
    <property type="entry name" value="C_TYPE_LECTIN_2"/>
    <property type="match status" value="1"/>
</dbReference>
<comment type="subcellular location">
    <subcellularLocation>
        <location evidence="1">Secreted</location>
    </subcellularLocation>
</comment>
<evidence type="ECO:0000256" key="3">
    <source>
        <dbReference type="ARBA" id="ARBA00022729"/>
    </source>
</evidence>
<dbReference type="InterPro" id="IPR051663">
    <property type="entry name" value="CLec_Tetranectin-domain"/>
</dbReference>
<dbReference type="InterPro" id="IPR016187">
    <property type="entry name" value="CTDL_fold"/>
</dbReference>
<evidence type="ECO:0000256" key="1">
    <source>
        <dbReference type="ARBA" id="ARBA00004613"/>
    </source>
</evidence>
<dbReference type="PANTHER" id="PTHR22799:SF1">
    <property type="entry name" value="C-TYPE LECTIN DOMAIN FAMILY 11 MEMBER A"/>
    <property type="match status" value="1"/>
</dbReference>
<dbReference type="GeneID" id="109420761"/>
<evidence type="ECO:0000313" key="8">
    <source>
        <dbReference type="Proteomes" id="UP000069940"/>
    </source>
</evidence>
<dbReference type="Proteomes" id="UP000069940">
    <property type="component" value="Unassembled WGS sequence"/>
</dbReference>
<dbReference type="Pfam" id="PF00059">
    <property type="entry name" value="Lectin_C"/>
    <property type="match status" value="1"/>
</dbReference>
<name>A0ABM1ZUG2_AEDAL</name>
<dbReference type="InterPro" id="IPR001304">
    <property type="entry name" value="C-type_lectin-like"/>
</dbReference>
<dbReference type="Gene3D" id="3.10.100.10">
    <property type="entry name" value="Mannose-Binding Protein A, subunit A"/>
    <property type="match status" value="1"/>
</dbReference>
<reference evidence="8" key="1">
    <citation type="journal article" date="2015" name="Proc. Natl. Acad. Sci. U.S.A.">
        <title>Genome sequence of the Asian Tiger mosquito, Aedes albopictus, reveals insights into its biology, genetics, and evolution.</title>
        <authorList>
            <person name="Chen X.G."/>
            <person name="Jiang X."/>
            <person name="Gu J."/>
            <person name="Xu M."/>
            <person name="Wu Y."/>
            <person name="Deng Y."/>
            <person name="Zhang C."/>
            <person name="Bonizzoni M."/>
            <person name="Dermauw W."/>
            <person name="Vontas J."/>
            <person name="Armbruster P."/>
            <person name="Huang X."/>
            <person name="Yang Y."/>
            <person name="Zhang H."/>
            <person name="He W."/>
            <person name="Peng H."/>
            <person name="Liu Y."/>
            <person name="Wu K."/>
            <person name="Chen J."/>
            <person name="Lirakis M."/>
            <person name="Topalis P."/>
            <person name="Van Leeuwen T."/>
            <person name="Hall A.B."/>
            <person name="Jiang X."/>
            <person name="Thorpe C."/>
            <person name="Mueller R.L."/>
            <person name="Sun C."/>
            <person name="Waterhouse R.M."/>
            <person name="Yan G."/>
            <person name="Tu Z.J."/>
            <person name="Fang X."/>
            <person name="James A.A."/>
        </authorList>
    </citation>
    <scope>NUCLEOTIDE SEQUENCE [LARGE SCALE GENOMIC DNA]</scope>
    <source>
        <strain evidence="8">Foshan</strain>
    </source>
</reference>
<protein>
    <recommendedName>
        <fullName evidence="6">C-type lectin domain-containing protein</fullName>
    </recommendedName>
</protein>